<name>A0A2Z4INK0_9BACT</name>
<dbReference type="Proteomes" id="UP000248688">
    <property type="component" value="Chromosome"/>
</dbReference>
<feature type="transmembrane region" description="Helical" evidence="1">
    <location>
        <begin position="7"/>
        <end position="26"/>
    </location>
</feature>
<protein>
    <submittedName>
        <fullName evidence="2">Uncharacterized protein</fullName>
    </submittedName>
</protein>
<organism evidence="2 3">
    <name type="scientific">Echinicola strongylocentroti</name>
    <dbReference type="NCBI Taxonomy" id="1795355"/>
    <lineage>
        <taxon>Bacteria</taxon>
        <taxon>Pseudomonadati</taxon>
        <taxon>Bacteroidota</taxon>
        <taxon>Cytophagia</taxon>
        <taxon>Cytophagales</taxon>
        <taxon>Cyclobacteriaceae</taxon>
        <taxon>Echinicola</taxon>
    </lineage>
</organism>
<reference evidence="2 3" key="1">
    <citation type="submission" date="2018-06" db="EMBL/GenBank/DDBJ databases">
        <title>Echinicola strongylocentroti sp. nov., isolated from a sea urchin Strongylocentrotus intermedius.</title>
        <authorList>
            <person name="Bae S.S."/>
        </authorList>
    </citation>
    <scope>NUCLEOTIDE SEQUENCE [LARGE SCALE GENOMIC DNA]</scope>
    <source>
        <strain evidence="2 3">MEBiC08714</strain>
    </source>
</reference>
<dbReference type="RefSeq" id="WP_112785787.1">
    <property type="nucleotide sequence ID" value="NZ_CP030041.1"/>
</dbReference>
<keyword evidence="1" id="KW-0812">Transmembrane</keyword>
<proteinExistence type="predicted"/>
<evidence type="ECO:0000313" key="2">
    <source>
        <dbReference type="EMBL" id="AWW32414.1"/>
    </source>
</evidence>
<gene>
    <name evidence="2" type="ORF">DN752_20965</name>
</gene>
<dbReference type="AlphaFoldDB" id="A0A2Z4INK0"/>
<dbReference type="EMBL" id="CP030041">
    <property type="protein sequence ID" value="AWW32414.1"/>
    <property type="molecule type" value="Genomic_DNA"/>
</dbReference>
<dbReference type="KEGG" id="est:DN752_20965"/>
<keyword evidence="1" id="KW-1133">Transmembrane helix</keyword>
<evidence type="ECO:0000313" key="3">
    <source>
        <dbReference type="Proteomes" id="UP000248688"/>
    </source>
</evidence>
<accession>A0A2Z4INK0</accession>
<sequence>MADHGKSALAMTIIGMIFWLIAFLIMSGCTVSRPAVSPAGTVIDKDGPRVLILFDDLSGEPHKFAYNWFYFQQSDSIEIGDRMKIRKEASP</sequence>
<keyword evidence="1" id="KW-0472">Membrane</keyword>
<keyword evidence="3" id="KW-1185">Reference proteome</keyword>
<dbReference type="PROSITE" id="PS51257">
    <property type="entry name" value="PROKAR_LIPOPROTEIN"/>
    <property type="match status" value="1"/>
</dbReference>
<evidence type="ECO:0000256" key="1">
    <source>
        <dbReference type="SAM" id="Phobius"/>
    </source>
</evidence>